<accession>A0A6G5A317</accession>
<keyword evidence="1" id="KW-0732">Signal</keyword>
<feature type="signal peptide" evidence="1">
    <location>
        <begin position="1"/>
        <end position="24"/>
    </location>
</feature>
<protein>
    <submittedName>
        <fullName evidence="2">Putative secreted protein</fullName>
    </submittedName>
</protein>
<dbReference type="EMBL" id="GIKN01002340">
    <property type="protein sequence ID" value="NIE44613.1"/>
    <property type="molecule type" value="Transcribed_RNA"/>
</dbReference>
<proteinExistence type="predicted"/>
<evidence type="ECO:0000313" key="2">
    <source>
        <dbReference type="EMBL" id="NIE44613.1"/>
    </source>
</evidence>
<reference evidence="2" key="1">
    <citation type="submission" date="2020-03" db="EMBL/GenBank/DDBJ databases">
        <title>A transcriptome and proteome of the tick Rhipicephalus microplus shaped by the genetic composition of its hosts and developmental stage.</title>
        <authorList>
            <person name="Garcia G.R."/>
            <person name="Ribeiro J.M.C."/>
            <person name="Maruyama S.R."/>
            <person name="Gardinasse L.G."/>
            <person name="Nelson K."/>
            <person name="Ferreira B.R."/>
            <person name="Andrade T.G."/>
            <person name="Santos I.K.F.M."/>
        </authorList>
    </citation>
    <scope>NUCLEOTIDE SEQUENCE</scope>
    <source>
        <strain evidence="2">NSGR</strain>
        <tissue evidence="2">Salivary glands</tissue>
    </source>
</reference>
<sequence>MCHSQGMTITVILLACCHTKTNQAKKHNFKGSFLVETIIMRTKFNVNELVNINATVLFNIGKEKCHFKISTMSLALLSTDKRNENL</sequence>
<dbReference type="AlphaFoldDB" id="A0A6G5A317"/>
<feature type="chain" id="PRO_5026291651" evidence="1">
    <location>
        <begin position="25"/>
        <end position="86"/>
    </location>
</feature>
<name>A0A6G5A317_RHIMP</name>
<evidence type="ECO:0000256" key="1">
    <source>
        <dbReference type="SAM" id="SignalP"/>
    </source>
</evidence>
<organism evidence="2">
    <name type="scientific">Rhipicephalus microplus</name>
    <name type="common">Cattle tick</name>
    <name type="synonym">Boophilus microplus</name>
    <dbReference type="NCBI Taxonomy" id="6941"/>
    <lineage>
        <taxon>Eukaryota</taxon>
        <taxon>Metazoa</taxon>
        <taxon>Ecdysozoa</taxon>
        <taxon>Arthropoda</taxon>
        <taxon>Chelicerata</taxon>
        <taxon>Arachnida</taxon>
        <taxon>Acari</taxon>
        <taxon>Parasitiformes</taxon>
        <taxon>Ixodida</taxon>
        <taxon>Ixodoidea</taxon>
        <taxon>Ixodidae</taxon>
        <taxon>Rhipicephalinae</taxon>
        <taxon>Rhipicephalus</taxon>
        <taxon>Boophilus</taxon>
    </lineage>
</organism>